<evidence type="ECO:0000259" key="6">
    <source>
        <dbReference type="PROSITE" id="PS51192"/>
    </source>
</evidence>
<dbReference type="InterPro" id="IPR054712">
    <property type="entry name" value="Cas3-like_dom"/>
</dbReference>
<dbReference type="PROSITE" id="PS51192">
    <property type="entry name" value="HELICASE_ATP_BIND_1"/>
    <property type="match status" value="1"/>
</dbReference>
<keyword evidence="2" id="KW-0378">Hydrolase</keyword>
<organism evidence="8 9">
    <name type="scientific">Peptoniphilus ovalis</name>
    <dbReference type="NCBI Taxonomy" id="2841503"/>
    <lineage>
        <taxon>Bacteria</taxon>
        <taxon>Bacillati</taxon>
        <taxon>Bacillota</taxon>
        <taxon>Tissierellia</taxon>
        <taxon>Tissierellales</taxon>
        <taxon>Peptoniphilaceae</taxon>
        <taxon>Peptoniphilus</taxon>
    </lineage>
</organism>
<dbReference type="Proteomes" id="UP000783742">
    <property type="component" value="Unassembled WGS sequence"/>
</dbReference>
<dbReference type="PROSITE" id="PS51643">
    <property type="entry name" value="HD_CAS3"/>
    <property type="match status" value="1"/>
</dbReference>
<feature type="domain" description="HD Cas3-type" evidence="7">
    <location>
        <begin position="20"/>
        <end position="244"/>
    </location>
</feature>
<proteinExistence type="predicted"/>
<evidence type="ECO:0000256" key="4">
    <source>
        <dbReference type="ARBA" id="ARBA00022840"/>
    </source>
</evidence>
<gene>
    <name evidence="8" type="primary">cas3</name>
    <name evidence="8" type="ORF">KQI68_01095</name>
</gene>
<keyword evidence="1" id="KW-0547">Nucleotide-binding</keyword>
<dbReference type="NCBIfam" id="TIGR01587">
    <property type="entry name" value="cas3_core"/>
    <property type="match status" value="1"/>
</dbReference>
<dbReference type="InterPro" id="IPR014001">
    <property type="entry name" value="Helicase_ATP-bd"/>
</dbReference>
<accession>A0ABS6FE32</accession>
<evidence type="ECO:0000256" key="1">
    <source>
        <dbReference type="ARBA" id="ARBA00022741"/>
    </source>
</evidence>
<name>A0ABS6FE32_9FIRM</name>
<dbReference type="EMBL" id="JAHLQO010000001">
    <property type="protein sequence ID" value="MBU5668427.1"/>
    <property type="molecule type" value="Genomic_DNA"/>
</dbReference>
<sequence>MKISEIICDHKKYYGHINQKNKTMELLDNHIELVDDYYKNLKKEKNLDEVFKRIFEKLEINPEYFEIFKELADSLVSAHDWGKINSKFQSERLFNKIEDIDLGISSKHSILSAALYLYYYLDYLDNLSLIKADLQKIQYILFLNAYIISKHHSDLDNFEYSGKSFWDYFSINNNDLEIFKIISETGIFTKDFSSGFEGKIKNFFKTNYNLLTSSKIGKFKKEKSKTLFIYQRLMYSLLVASDFYATTEFMNSYKSQKEEIDKESLIDIYNNSNLMKSIRNQEETKSYKKKEKLNDLRTKIFLEVEENFEKNKDKNIYFLESPTGSGKSNIAINLSYKLLDENMNKIIYAYPFNTLVEQNRETLREYYKDSEVGGQISVLNSVTEIGNNLNEEEGSIEQKNYYIKVLQDRQFLHSPFILTSNVALFEIIFSSKRSSIFGLYQLTNSVIVLDEIQAYKEKIWNEIIEMLSEYAEILNMKIIIMSATLPDLSKLLDENNKNKVAKLIDNPREIFNEDLFKNRVKLNYELLDRGKVEYVDILDHLKDNIKDYKKILLEFIKKDDAENFYDMVSEDKFFADYKVFILTGADNSRKKKDVVEEIKTSKEKLILIATQVIEAGVDIDMDIGYKDISKLENEEQFLGRINRSAKKSNSVAYFFDMADESVIYGHIDNELTLRDKNRRKNLEEKDFEEYFNLKIEKAIEDQKSLNYSKYKKALSENKFLDISNHMKLIDKIEEVNIFANQIIELDGKEVVGEKVWKDYKKLLQDYKMDYSRKIVELSKIKVIMSNFMYKISKVKFEDCIKNYNDFIGNIYYLDDGEKYLKNGRIKLSKDDTFDDLFI</sequence>
<dbReference type="InterPro" id="IPR011545">
    <property type="entry name" value="DEAD/DEAH_box_helicase_dom"/>
</dbReference>
<dbReference type="NCBIfam" id="TIGR01596">
    <property type="entry name" value="cas3_HD"/>
    <property type="match status" value="1"/>
</dbReference>
<feature type="domain" description="Helicase ATP-binding" evidence="6">
    <location>
        <begin position="308"/>
        <end position="503"/>
    </location>
</feature>
<evidence type="ECO:0000256" key="5">
    <source>
        <dbReference type="ARBA" id="ARBA00023118"/>
    </source>
</evidence>
<dbReference type="InterPro" id="IPR006474">
    <property type="entry name" value="Helicase_Cas3_CRISPR-ass_core"/>
</dbReference>
<comment type="caution">
    <text evidence="8">The sequence shown here is derived from an EMBL/GenBank/DDBJ whole genome shotgun (WGS) entry which is preliminary data.</text>
</comment>
<dbReference type="Pfam" id="PF22590">
    <property type="entry name" value="Cas3-like_C_2"/>
    <property type="match status" value="1"/>
</dbReference>
<reference evidence="8 9" key="1">
    <citation type="submission" date="2021-06" db="EMBL/GenBank/DDBJ databases">
        <authorList>
            <person name="Sun Q."/>
            <person name="Li D."/>
        </authorList>
    </citation>
    <scope>NUCLEOTIDE SEQUENCE [LARGE SCALE GENOMIC DNA]</scope>
    <source>
        <strain evidence="8 9">MSJ-1</strain>
    </source>
</reference>
<evidence type="ECO:0000256" key="2">
    <source>
        <dbReference type="ARBA" id="ARBA00022801"/>
    </source>
</evidence>
<keyword evidence="4" id="KW-0067">ATP-binding</keyword>
<dbReference type="CDD" id="cd09641">
    <property type="entry name" value="Cas3''_I"/>
    <property type="match status" value="1"/>
</dbReference>
<keyword evidence="5" id="KW-0051">Antiviral defense</keyword>
<keyword evidence="3" id="KW-0347">Helicase</keyword>
<keyword evidence="9" id="KW-1185">Reference proteome</keyword>
<dbReference type="SMART" id="SM00487">
    <property type="entry name" value="DEXDc"/>
    <property type="match status" value="1"/>
</dbReference>
<evidence type="ECO:0000256" key="3">
    <source>
        <dbReference type="ARBA" id="ARBA00022806"/>
    </source>
</evidence>
<evidence type="ECO:0000259" key="7">
    <source>
        <dbReference type="PROSITE" id="PS51643"/>
    </source>
</evidence>
<dbReference type="Pfam" id="PF00270">
    <property type="entry name" value="DEAD"/>
    <property type="match status" value="1"/>
</dbReference>
<evidence type="ECO:0000313" key="8">
    <source>
        <dbReference type="EMBL" id="MBU5668427.1"/>
    </source>
</evidence>
<evidence type="ECO:0000313" key="9">
    <source>
        <dbReference type="Proteomes" id="UP000783742"/>
    </source>
</evidence>
<dbReference type="RefSeq" id="WP_216548168.1">
    <property type="nucleotide sequence ID" value="NZ_JAHLQO010000001.1"/>
</dbReference>
<dbReference type="InterPro" id="IPR006483">
    <property type="entry name" value="CRISPR-assoc_Cas3_HD"/>
</dbReference>
<protein>
    <submittedName>
        <fullName evidence="8">CRISPR-associated helicase Cas3</fullName>
    </submittedName>
</protein>